<dbReference type="Proteomes" id="UP001152607">
    <property type="component" value="Unassembled WGS sequence"/>
</dbReference>
<evidence type="ECO:0000313" key="3">
    <source>
        <dbReference type="Proteomes" id="UP001152607"/>
    </source>
</evidence>
<name>A0A9W4U9H0_9PLEO</name>
<dbReference type="AlphaFoldDB" id="A0A9W4U9H0"/>
<proteinExistence type="predicted"/>
<evidence type="ECO:0000313" key="2">
    <source>
        <dbReference type="EMBL" id="CAI6331819.1"/>
    </source>
</evidence>
<reference evidence="2" key="1">
    <citation type="submission" date="2023-01" db="EMBL/GenBank/DDBJ databases">
        <authorList>
            <person name="Van Ghelder C."/>
            <person name="Rancurel C."/>
        </authorList>
    </citation>
    <scope>NUCLEOTIDE SEQUENCE</scope>
    <source>
        <strain evidence="2">CNCM I-4278</strain>
    </source>
</reference>
<accession>A0A9W4U9H0</accession>
<evidence type="ECO:0000256" key="1">
    <source>
        <dbReference type="SAM" id="MobiDB-lite"/>
    </source>
</evidence>
<feature type="compositionally biased region" description="Polar residues" evidence="1">
    <location>
        <begin position="34"/>
        <end position="57"/>
    </location>
</feature>
<feature type="region of interest" description="Disordered" evidence="1">
    <location>
        <begin position="20"/>
        <end position="63"/>
    </location>
</feature>
<sequence>MRKAIQPNLTTINFPLKPKRTIDKPQQKLVSRRLSLNRTESPRRPNTYSSPIPSTSREAIGKYGTSPISVPPYLPTFHISNLQSAIIYLVEMKPIYQNNATNKAPLVSITIHINLRSRSRSLIPHLVLS</sequence>
<keyword evidence="3" id="KW-1185">Reference proteome</keyword>
<protein>
    <submittedName>
        <fullName evidence="2">Uncharacterized protein</fullName>
    </submittedName>
</protein>
<organism evidence="2 3">
    <name type="scientific">Periconia digitata</name>
    <dbReference type="NCBI Taxonomy" id="1303443"/>
    <lineage>
        <taxon>Eukaryota</taxon>
        <taxon>Fungi</taxon>
        <taxon>Dikarya</taxon>
        <taxon>Ascomycota</taxon>
        <taxon>Pezizomycotina</taxon>
        <taxon>Dothideomycetes</taxon>
        <taxon>Pleosporomycetidae</taxon>
        <taxon>Pleosporales</taxon>
        <taxon>Massarineae</taxon>
        <taxon>Periconiaceae</taxon>
        <taxon>Periconia</taxon>
    </lineage>
</organism>
<comment type="caution">
    <text evidence="2">The sequence shown here is derived from an EMBL/GenBank/DDBJ whole genome shotgun (WGS) entry which is preliminary data.</text>
</comment>
<gene>
    <name evidence="2" type="ORF">PDIGIT_LOCUS4848</name>
</gene>
<dbReference type="EMBL" id="CAOQHR010000003">
    <property type="protein sequence ID" value="CAI6331819.1"/>
    <property type="molecule type" value="Genomic_DNA"/>
</dbReference>